<evidence type="ECO:0000313" key="3">
    <source>
        <dbReference type="Proteomes" id="UP001189429"/>
    </source>
</evidence>
<organism evidence="2 3">
    <name type="scientific">Prorocentrum cordatum</name>
    <dbReference type="NCBI Taxonomy" id="2364126"/>
    <lineage>
        <taxon>Eukaryota</taxon>
        <taxon>Sar</taxon>
        <taxon>Alveolata</taxon>
        <taxon>Dinophyceae</taxon>
        <taxon>Prorocentrales</taxon>
        <taxon>Prorocentraceae</taxon>
        <taxon>Prorocentrum</taxon>
    </lineage>
</organism>
<feature type="non-terminal residue" evidence="2">
    <location>
        <position position="803"/>
    </location>
</feature>
<comment type="caution">
    <text evidence="2">The sequence shown here is derived from an EMBL/GenBank/DDBJ whole genome shotgun (WGS) entry which is preliminary data.</text>
</comment>
<evidence type="ECO:0008006" key="4">
    <source>
        <dbReference type="Google" id="ProtNLM"/>
    </source>
</evidence>
<evidence type="ECO:0000313" key="2">
    <source>
        <dbReference type="EMBL" id="CAK0904544.1"/>
    </source>
</evidence>
<feature type="region of interest" description="Disordered" evidence="1">
    <location>
        <begin position="132"/>
        <end position="218"/>
    </location>
</feature>
<protein>
    <recommendedName>
        <fullName evidence="4">Poly(ADP-ribose) glycohydrolase</fullName>
    </recommendedName>
</protein>
<feature type="compositionally biased region" description="Low complexity" evidence="1">
    <location>
        <begin position="540"/>
        <end position="554"/>
    </location>
</feature>
<feature type="compositionally biased region" description="Polar residues" evidence="1">
    <location>
        <begin position="575"/>
        <end position="584"/>
    </location>
</feature>
<proteinExistence type="predicted"/>
<feature type="compositionally biased region" description="Low complexity" evidence="1">
    <location>
        <begin position="183"/>
        <end position="193"/>
    </location>
</feature>
<evidence type="ECO:0000256" key="1">
    <source>
        <dbReference type="SAM" id="MobiDB-lite"/>
    </source>
</evidence>
<dbReference type="Proteomes" id="UP001189429">
    <property type="component" value="Unassembled WGS sequence"/>
</dbReference>
<sequence>GAAFGETASGQDGPPRSSRVDQAQKRSVFRSVDAAATALQQSPVLKAEWIATRALPEVASAPAQTVQSELNSKTMVYVDCSRLNAAEVSFLSRRRAGQFNVAPFKGWAIEGAPEDCCAVIDDMPKELTVGHRTAPVAGGPRASMVEGKQDSTWKRRSLGARDEHEMTRTVRGKPNGETEDNSSDGADGASAAGRSTVGGPKRKDKAASASDASGAHQTSASVAEQLAAIDAAVEAATFNPSVAGPGPQGQRLLKMPPDCKTVVSATSGPKRTPSGIGFDSGASAAGGGAAHSACPAGPKDKCYNWIQQSDLTRTLDCKPMGRELGEGSELIGRLAGQRGFQALSSRMKLAELARACPIARGRFAGGGNGECDHAKLEAASAKYPWSQTQHMARRKLRKDLKVIDVGINGVGESNLDELVSSSVCFNMTGDAFSMDFDPLGPFLKHGSSISAEKCGFFFEFLLQEVFCPWCMNDSECADAVRAMAKVVLKHVGAELRGLNFPAEFEAEFLDISDCMKFVGALAIATGDCSEFPIEGQWQPGSNSASKSRRSSGGWRRLRMKTSAQSPWRHKKRSPSRQGDSRQQSLRWSAGIRDFFRPHAFNSFDDQAKKAVEYVCKGVMIQGLDATNVPPERARALRELMRVARQLLPMDDEINAWATHLDKKLVLDGMVAKQENNDEPDASMRANFMEALTTSSGTAAPDAETELALNGVFWTWTAIVRASRADDGMGFEHSEQPLATVTGNLKTTNNKAANNIIQYLAVFRHLQGARHALRELGSGPMDIARHGDAIRLAQDGPGQSFAMK</sequence>
<feature type="region of interest" description="Disordered" evidence="1">
    <location>
        <begin position="1"/>
        <end position="25"/>
    </location>
</feature>
<feature type="compositionally biased region" description="Basic and acidic residues" evidence="1">
    <location>
        <begin position="147"/>
        <end position="168"/>
    </location>
</feature>
<keyword evidence="3" id="KW-1185">Reference proteome</keyword>
<feature type="non-terminal residue" evidence="2">
    <location>
        <position position="1"/>
    </location>
</feature>
<dbReference type="EMBL" id="CAUYUJ010021412">
    <property type="protein sequence ID" value="CAK0904544.1"/>
    <property type="molecule type" value="Genomic_DNA"/>
</dbReference>
<name>A0ABN9Y0K3_9DINO</name>
<reference evidence="2" key="1">
    <citation type="submission" date="2023-10" db="EMBL/GenBank/DDBJ databases">
        <authorList>
            <person name="Chen Y."/>
            <person name="Shah S."/>
            <person name="Dougan E. K."/>
            <person name="Thang M."/>
            <person name="Chan C."/>
        </authorList>
    </citation>
    <scope>NUCLEOTIDE SEQUENCE [LARGE SCALE GENOMIC DNA]</scope>
</reference>
<accession>A0ABN9Y0K3</accession>
<feature type="region of interest" description="Disordered" evidence="1">
    <location>
        <begin position="535"/>
        <end position="584"/>
    </location>
</feature>
<gene>
    <name evidence="2" type="ORF">PCOR1329_LOCUS80518</name>
</gene>